<gene>
    <name evidence="7" type="ORF">FY036_10815</name>
</gene>
<dbReference type="Gene3D" id="3.30.9.10">
    <property type="entry name" value="D-Amino Acid Oxidase, subunit A, domain 2"/>
    <property type="match status" value="1"/>
</dbReference>
<dbReference type="SUPFAM" id="SSF103025">
    <property type="entry name" value="Folate-binding domain"/>
    <property type="match status" value="1"/>
</dbReference>
<name>A0A5D4H0C7_9HYPH</name>
<dbReference type="InterPro" id="IPR029043">
    <property type="entry name" value="GcvT/YgfZ_C"/>
</dbReference>
<dbReference type="GO" id="GO:0016491">
    <property type="term" value="F:oxidoreductase activity"/>
    <property type="evidence" value="ECO:0007669"/>
    <property type="project" value="UniProtKB-KW"/>
</dbReference>
<dbReference type="Gene3D" id="3.50.50.60">
    <property type="entry name" value="FAD/NAD(P)-binding domain"/>
    <property type="match status" value="1"/>
</dbReference>
<dbReference type="InterPro" id="IPR027266">
    <property type="entry name" value="TrmE/GcvT-like"/>
</dbReference>
<dbReference type="InterPro" id="IPR006076">
    <property type="entry name" value="FAD-dep_OxRdtase"/>
</dbReference>
<evidence type="ECO:0000313" key="7">
    <source>
        <dbReference type="EMBL" id="TYR32300.1"/>
    </source>
</evidence>
<comment type="caution">
    <text evidence="7">The sequence shown here is derived from an EMBL/GenBank/DDBJ whole genome shotgun (WGS) entry which is preliminary data.</text>
</comment>
<keyword evidence="8" id="KW-1185">Reference proteome</keyword>
<dbReference type="Pfam" id="PF01266">
    <property type="entry name" value="DAO"/>
    <property type="match status" value="1"/>
</dbReference>
<evidence type="ECO:0000259" key="3">
    <source>
        <dbReference type="Pfam" id="PF01266"/>
    </source>
</evidence>
<comment type="similarity">
    <text evidence="1">Belongs to the GcvT family.</text>
</comment>
<dbReference type="InterPro" id="IPR036188">
    <property type="entry name" value="FAD/NAD-bd_sf"/>
</dbReference>
<reference evidence="7 8" key="2">
    <citation type="submission" date="2019-09" db="EMBL/GenBank/DDBJ databases">
        <title>Mesorhizobium sp. MaA-C15 isolated from Microcystis aeruginosa.</title>
        <authorList>
            <person name="Jeong S.E."/>
            <person name="Jin H.M."/>
            <person name="Jeon C.O."/>
        </authorList>
    </citation>
    <scope>NUCLEOTIDE SEQUENCE [LARGE SCALE GENOMIC DNA]</scope>
    <source>
        <strain evidence="7 8">MaA-C15</strain>
    </source>
</reference>
<feature type="domain" description="Aminomethyltransferase C-terminal" evidence="5">
    <location>
        <begin position="730"/>
        <end position="808"/>
    </location>
</feature>
<evidence type="ECO:0000256" key="2">
    <source>
        <dbReference type="ARBA" id="ARBA00023002"/>
    </source>
</evidence>
<evidence type="ECO:0000259" key="4">
    <source>
        <dbReference type="Pfam" id="PF01571"/>
    </source>
</evidence>
<evidence type="ECO:0000256" key="1">
    <source>
        <dbReference type="ARBA" id="ARBA00008609"/>
    </source>
</evidence>
<dbReference type="Pfam" id="PF16350">
    <property type="entry name" value="FAO_M"/>
    <property type="match status" value="1"/>
</dbReference>
<dbReference type="SUPFAM" id="SSF54373">
    <property type="entry name" value="FAD-linked reductases, C-terminal domain"/>
    <property type="match status" value="1"/>
</dbReference>
<sequence>MKSHTRVVVIGGGVVGTSVLYHLARHGWTDVMLLERDELTSGSTWHAAGGMHTVNGDPNVAKLQKYTIELYKEIEELSGQATGVHITGGVLLAATEARMDWLRGVVAKGRYLGLDLEEISAREAAELMPLLDPSQFVGAVRNSEDGHLDPSGVTHAYAKAARKLGAEVHRFTKVEDIVRREDGAWRVITDKGEVVAEHVVNAGGLWAREVGRMVGLELPVLAMEHMYLITEDMPEVAEWNAKTGSEVIHAIDFDGELYLRQERGGMLMGTYEKAAKPWSEYQTPWNFGHELLEPDIDRIAPSLEVGFRHFPAFQKTGIKQIINGPFTFAPDGNPLVGPVRGLPGFWVACGVMAGFSQGGGVGLALANWMIDGDPGADIWAMDVARYGDWASMAYTNAKVRENYSRRFSIRFPNEELPAGRPLRTTPVYDLLAARGAQFGVAYGLEVPLWYAPKGAKDIFSWRRSTDFEHVGNEVRAVRERVGLSEISSFAKYRVTGEGAAAWLDRMLACKLPGAGRMTLAPMLKEDGRLIGDFTLANLAGGGVPGAASQEWFIAGSGMAEQFHMRWFEKHLPGDGSVNVEALGLSLVGLSIAGPRARDVLAKVTRADVSNAGMPFMAVRRMDIGMAPCTVGRVSYTGDLGYEIWMAPEYQRHVFETLMEAGEEFGIALFGSRALNALRLEKNYGSWAREYRPIYGPVEAGLERFVAYGKDADFIGKQAAIAEREGGGKLRLRAFVMEAEDADVIGDEAIWFEGKVCGWVTSGGYAHNAGKSVAMGYVPKEVADRAEGFEIELLGRRHKATVQATALYDANFERLRS</sequence>
<accession>A0A5D4H0C7</accession>
<dbReference type="SUPFAM" id="SSF101790">
    <property type="entry name" value="Aminomethyltransferase beta-barrel domain"/>
    <property type="match status" value="1"/>
</dbReference>
<dbReference type="PANTHER" id="PTHR43757">
    <property type="entry name" value="AMINOMETHYLTRANSFERASE"/>
    <property type="match status" value="1"/>
</dbReference>
<dbReference type="RefSeq" id="WP_148914746.1">
    <property type="nucleotide sequence ID" value="NZ_VSZS01000062.1"/>
</dbReference>
<dbReference type="Pfam" id="PF01571">
    <property type="entry name" value="GCV_T"/>
    <property type="match status" value="1"/>
</dbReference>
<reference evidence="7 8" key="1">
    <citation type="submission" date="2019-08" db="EMBL/GenBank/DDBJ databases">
        <authorList>
            <person name="Seo Y.L."/>
        </authorList>
    </citation>
    <scope>NUCLEOTIDE SEQUENCE [LARGE SCALE GENOMIC DNA]</scope>
    <source>
        <strain evidence="7 8">MaA-C15</strain>
    </source>
</reference>
<evidence type="ECO:0000259" key="5">
    <source>
        <dbReference type="Pfam" id="PF08669"/>
    </source>
</evidence>
<dbReference type="PANTHER" id="PTHR43757:SF2">
    <property type="entry name" value="AMINOMETHYLTRANSFERASE, MITOCHONDRIAL"/>
    <property type="match status" value="1"/>
</dbReference>
<proteinExistence type="inferred from homology"/>
<dbReference type="InterPro" id="IPR006222">
    <property type="entry name" value="GCVT_N"/>
</dbReference>
<dbReference type="Gene3D" id="2.40.30.110">
    <property type="entry name" value="Aminomethyltransferase beta-barrel domains"/>
    <property type="match status" value="1"/>
</dbReference>
<dbReference type="InterPro" id="IPR013977">
    <property type="entry name" value="GcvT_C"/>
</dbReference>
<feature type="domain" description="FAD dependent oxidoreductase" evidence="3">
    <location>
        <begin position="6"/>
        <end position="368"/>
    </location>
</feature>
<dbReference type="Pfam" id="PF08669">
    <property type="entry name" value="GCV_T_C"/>
    <property type="match status" value="1"/>
</dbReference>
<feature type="domain" description="GCVT N-terminal" evidence="4">
    <location>
        <begin position="428"/>
        <end position="708"/>
    </location>
</feature>
<dbReference type="Gene3D" id="3.30.1360.120">
    <property type="entry name" value="Probable tRNA modification gtpase trme, domain 1"/>
    <property type="match status" value="1"/>
</dbReference>
<dbReference type="InterPro" id="IPR028896">
    <property type="entry name" value="GcvT/YgfZ/DmdA"/>
</dbReference>
<keyword evidence="2" id="KW-0560">Oxidoreductase</keyword>
<dbReference type="OrthoDB" id="9804379at2"/>
<organism evidence="7 8">
    <name type="scientific">Neoaquamicrobium microcysteis</name>
    <dbReference type="NCBI Taxonomy" id="2682781"/>
    <lineage>
        <taxon>Bacteria</taxon>
        <taxon>Pseudomonadati</taxon>
        <taxon>Pseudomonadota</taxon>
        <taxon>Alphaproteobacteria</taxon>
        <taxon>Hyphomicrobiales</taxon>
        <taxon>Phyllobacteriaceae</taxon>
        <taxon>Neoaquamicrobium</taxon>
    </lineage>
</organism>
<evidence type="ECO:0000259" key="6">
    <source>
        <dbReference type="Pfam" id="PF16350"/>
    </source>
</evidence>
<dbReference type="EMBL" id="VSZS01000062">
    <property type="protein sequence ID" value="TYR32300.1"/>
    <property type="molecule type" value="Genomic_DNA"/>
</dbReference>
<protein>
    <submittedName>
        <fullName evidence="7">FAD-dependent oxidoreductase</fullName>
    </submittedName>
</protein>
<dbReference type="AlphaFoldDB" id="A0A5D4H0C7"/>
<evidence type="ECO:0000313" key="8">
    <source>
        <dbReference type="Proteomes" id="UP000323258"/>
    </source>
</evidence>
<dbReference type="SUPFAM" id="SSF51905">
    <property type="entry name" value="FAD/NAD(P)-binding domain"/>
    <property type="match status" value="1"/>
</dbReference>
<dbReference type="InterPro" id="IPR032503">
    <property type="entry name" value="FAO_M"/>
</dbReference>
<feature type="domain" description="FAD dependent oxidoreductase central" evidence="6">
    <location>
        <begin position="371"/>
        <end position="424"/>
    </location>
</feature>
<dbReference type="Gene3D" id="3.30.70.1400">
    <property type="entry name" value="Aminomethyltransferase beta-barrel domains"/>
    <property type="match status" value="1"/>
</dbReference>
<dbReference type="Proteomes" id="UP000323258">
    <property type="component" value="Unassembled WGS sequence"/>
</dbReference>